<protein>
    <submittedName>
        <fullName evidence="9">Protein ALP1-like</fullName>
    </submittedName>
</protein>
<reference evidence="9" key="1">
    <citation type="journal article" date="2023" name="G3 (Bethesda)">
        <title>Whole genome assembly and annotation of the endangered Caribbean coral Acropora cervicornis.</title>
        <authorList>
            <person name="Selwyn J.D."/>
            <person name="Vollmer S.V."/>
        </authorList>
    </citation>
    <scope>NUCLEOTIDE SEQUENCE</scope>
    <source>
        <strain evidence="9">K2</strain>
    </source>
</reference>
<reference evidence="9" key="2">
    <citation type="journal article" date="2023" name="Science">
        <title>Genomic signatures of disease resistance in endangered staghorn corals.</title>
        <authorList>
            <person name="Vollmer S.V."/>
            <person name="Selwyn J.D."/>
            <person name="Despard B.A."/>
            <person name="Roesel C.L."/>
        </authorList>
    </citation>
    <scope>NUCLEOTIDE SEQUENCE</scope>
    <source>
        <strain evidence="9">K2</strain>
    </source>
</reference>
<evidence type="ECO:0000256" key="6">
    <source>
        <dbReference type="ARBA" id="ARBA00022801"/>
    </source>
</evidence>
<evidence type="ECO:0000256" key="3">
    <source>
        <dbReference type="ARBA" id="ARBA00006958"/>
    </source>
</evidence>
<dbReference type="PANTHER" id="PTHR22930:SF85">
    <property type="entry name" value="GH03217P-RELATED"/>
    <property type="match status" value="1"/>
</dbReference>
<accession>A0AAD9QZ61</accession>
<sequence length="392" mass="45087">MAAMTQLMKLFSRKRRAAEEGQHSLLTVNNEMSKRRFTEELSFETEVAQAAALSVILLSKKQRQARGLDELRINNWFILAEIENDITKQPTPMKPNPTPPATQLAICLYQLAHGCTFLTVGDLFGIAAPTAHCIFLDVCKAIVKNLYDRFVFLRRTSEEWSQELQGFLENWEFPCVGAWDGFHVYVSTTMKNFYSFKKRYSVTNMGFIGYNKRFMWAAVGAPGSTHESRLLKNCEIYFQFEEGHVLPNRSLNLYPHGEIPLTTVGDSAFPNCPWLLKPYKEGTRVPLERYFNLRLCSARVVSEHAYGMLKGRWRILYKKTECALDNIQVIIMVCITLHNICIDRTDPCKPRWRLEVEELNLIRGSGHAGDSNATRQVMANWLWGIREDRDAN</sequence>
<comment type="caution">
    <text evidence="9">The sequence shown here is derived from an EMBL/GenBank/DDBJ whole genome shotgun (WGS) entry which is preliminary data.</text>
</comment>
<evidence type="ECO:0000256" key="2">
    <source>
        <dbReference type="ARBA" id="ARBA00004123"/>
    </source>
</evidence>
<keyword evidence="7" id="KW-0539">Nucleus</keyword>
<feature type="domain" description="DDE Tnp4" evidence="8">
    <location>
        <begin position="180"/>
        <end position="339"/>
    </location>
</feature>
<comment type="cofactor">
    <cofactor evidence="1">
        <name>a divalent metal cation</name>
        <dbReference type="ChEBI" id="CHEBI:60240"/>
    </cofactor>
</comment>
<evidence type="ECO:0000256" key="1">
    <source>
        <dbReference type="ARBA" id="ARBA00001968"/>
    </source>
</evidence>
<dbReference type="PANTHER" id="PTHR22930">
    <property type="match status" value="1"/>
</dbReference>
<name>A0AAD9QZ61_ACRCE</name>
<dbReference type="EMBL" id="JARQWQ010000008">
    <property type="protein sequence ID" value="KAK2570144.1"/>
    <property type="molecule type" value="Genomic_DNA"/>
</dbReference>
<dbReference type="GO" id="GO:0046872">
    <property type="term" value="F:metal ion binding"/>
    <property type="evidence" value="ECO:0007669"/>
    <property type="project" value="UniProtKB-KW"/>
</dbReference>
<evidence type="ECO:0000256" key="7">
    <source>
        <dbReference type="ARBA" id="ARBA00023242"/>
    </source>
</evidence>
<proteinExistence type="inferred from homology"/>
<evidence type="ECO:0000313" key="10">
    <source>
        <dbReference type="Proteomes" id="UP001249851"/>
    </source>
</evidence>
<dbReference type="GO" id="GO:0005634">
    <property type="term" value="C:nucleus"/>
    <property type="evidence" value="ECO:0007669"/>
    <property type="project" value="UniProtKB-SubCell"/>
</dbReference>
<dbReference type="Proteomes" id="UP001249851">
    <property type="component" value="Unassembled WGS sequence"/>
</dbReference>
<dbReference type="InterPro" id="IPR027806">
    <property type="entry name" value="HARBI1_dom"/>
</dbReference>
<comment type="subcellular location">
    <subcellularLocation>
        <location evidence="2">Nucleus</location>
    </subcellularLocation>
</comment>
<evidence type="ECO:0000256" key="5">
    <source>
        <dbReference type="ARBA" id="ARBA00022723"/>
    </source>
</evidence>
<dbReference type="GO" id="GO:0004518">
    <property type="term" value="F:nuclease activity"/>
    <property type="evidence" value="ECO:0007669"/>
    <property type="project" value="UniProtKB-KW"/>
</dbReference>
<dbReference type="Pfam" id="PF13359">
    <property type="entry name" value="DDE_Tnp_4"/>
    <property type="match status" value="1"/>
</dbReference>
<keyword evidence="5" id="KW-0479">Metal-binding</keyword>
<dbReference type="GO" id="GO:0016787">
    <property type="term" value="F:hydrolase activity"/>
    <property type="evidence" value="ECO:0007669"/>
    <property type="project" value="UniProtKB-KW"/>
</dbReference>
<dbReference type="AlphaFoldDB" id="A0AAD9QZ61"/>
<organism evidence="9 10">
    <name type="scientific">Acropora cervicornis</name>
    <name type="common">Staghorn coral</name>
    <dbReference type="NCBI Taxonomy" id="6130"/>
    <lineage>
        <taxon>Eukaryota</taxon>
        <taxon>Metazoa</taxon>
        <taxon>Cnidaria</taxon>
        <taxon>Anthozoa</taxon>
        <taxon>Hexacorallia</taxon>
        <taxon>Scleractinia</taxon>
        <taxon>Astrocoeniina</taxon>
        <taxon>Acroporidae</taxon>
        <taxon>Acropora</taxon>
    </lineage>
</organism>
<dbReference type="InterPro" id="IPR045249">
    <property type="entry name" value="HARBI1-like"/>
</dbReference>
<keyword evidence="4" id="KW-0540">Nuclease</keyword>
<gene>
    <name evidence="9" type="ORF">P5673_004901</name>
</gene>
<keyword evidence="6" id="KW-0378">Hydrolase</keyword>
<evidence type="ECO:0000256" key="4">
    <source>
        <dbReference type="ARBA" id="ARBA00022722"/>
    </source>
</evidence>
<keyword evidence="10" id="KW-1185">Reference proteome</keyword>
<evidence type="ECO:0000313" key="9">
    <source>
        <dbReference type="EMBL" id="KAK2570144.1"/>
    </source>
</evidence>
<comment type="similarity">
    <text evidence="3">Belongs to the HARBI1 family.</text>
</comment>
<evidence type="ECO:0000259" key="8">
    <source>
        <dbReference type="Pfam" id="PF13359"/>
    </source>
</evidence>